<dbReference type="OrthoDB" id="1419at10239"/>
<proteinExistence type="predicted"/>
<dbReference type="EMBL" id="JF946695">
    <property type="protein sequence ID" value="AFI24936.1"/>
    <property type="molecule type" value="Genomic_DNA"/>
</dbReference>
<organism evidence="2 3">
    <name type="scientific">Mycobacterium phage SWU1</name>
    <dbReference type="NCBI Taxonomy" id="1175504"/>
    <lineage>
        <taxon>Viruses</taxon>
        <taxon>Duplodnaviria</taxon>
        <taxon>Heunggongvirae</taxon>
        <taxon>Uroviricota</taxon>
        <taxon>Caudoviricetes</taxon>
        <taxon>Fromanvirus</taxon>
        <taxon>Fromanvirus SWU1</taxon>
    </lineage>
</organism>
<dbReference type="GeneID" id="12978778"/>
<accession>I1V1F8</accession>
<dbReference type="Proteomes" id="UP000002876">
    <property type="component" value="Segment"/>
</dbReference>
<dbReference type="InterPro" id="IPR029432">
    <property type="entry name" value="Gp28/Gp37-like_dom"/>
</dbReference>
<sequence>MVALLGARVSGLTSVREAEDLWQKIQLRRCKREQERLKHPDVELRDGDFRLRGLVAGERVLEWEFIENETGTCTLQLSLSHYLAKWVMDHRGRAKRNVIINIEKQGARWTGMMDHYRVVKTDAGDAYIEIVFLHDFEQTKHIRVWCNPFLRPELQFPKVWIIFGPAKWCLLVTLFVNLLRLETSLWTLPDDPTDINEWMGPSFNPANWRNIVKPFPFLLDNSPVTMVFSRFGTFYDTAKKILEDHQLTLTCRRYIKDRDPHPFEDLKGVWGIDPVEDLLQKIPLRDGCVVWDIEDNSGWGTQTAFGGSWLTGFVRGMVQLAGDGQVEGVDVFTGDYTFPGEYYSPWFMGTSPIAPHVVFEEGPLTGIKSSEFSYYEATDTSFLAGGQSAPGINEGISALVNIGGDLLTSFINSQLAALGAVGGAIDLPPLGGLLDAVLQPLYSDVFGAFMEVPTLRAMGISLPISGLEDIVTGLGDFHYFENMADGAMKAFTLSAFAAIASQIHKTRARTTHTLKVSDAAPYIFAPKPYGHCWIGDRVGTSVLGYPVEHQLFVERIRKVKYRIDKDGMKPLEIEIGYREPKNPALHILEEIKRVNGALGTAGIL</sequence>
<evidence type="ECO:0000313" key="3">
    <source>
        <dbReference type="Proteomes" id="UP000002876"/>
    </source>
</evidence>
<evidence type="ECO:0000259" key="1">
    <source>
        <dbReference type="Pfam" id="PF14594"/>
    </source>
</evidence>
<evidence type="ECO:0000313" key="2">
    <source>
        <dbReference type="EMBL" id="AFI24936.1"/>
    </source>
</evidence>
<dbReference type="RefSeq" id="YP_006382946.1">
    <property type="nucleotide sequence ID" value="NC_017973.1"/>
</dbReference>
<keyword evidence="3" id="KW-1185">Reference proteome</keyword>
<protein>
    <submittedName>
        <fullName evidence="2">Minor tail subunit</fullName>
    </submittedName>
</protein>
<name>I1V1F8_9CAUD</name>
<dbReference type="KEGG" id="vg:12978778"/>
<feature type="domain" description="Gp28/Gp37-like" evidence="1">
    <location>
        <begin position="42"/>
        <end position="577"/>
    </location>
</feature>
<dbReference type="Pfam" id="PF14594">
    <property type="entry name" value="Sipho_Gp37"/>
    <property type="match status" value="1"/>
</dbReference>
<reference evidence="2 3" key="1">
    <citation type="journal article" date="2012" name="J. Virol.">
        <title>Biology of a Novel Mycobacteriophage, SWU1, Isolated from Chinese Soil as Revealed by Genomic Characteristics.</title>
        <authorList>
            <person name="Fan X."/>
            <person name="Teng T."/>
            <person name="Wang H."/>
            <person name="Xie J."/>
        </authorList>
    </citation>
    <scope>NUCLEOTIDE SEQUENCE [LARGE SCALE GENOMIC DNA]</scope>
</reference>